<evidence type="ECO:0000313" key="2">
    <source>
        <dbReference type="EMBL" id="CRL29054.1"/>
    </source>
</evidence>
<dbReference type="Proteomes" id="UP000053732">
    <property type="component" value="Unassembled WGS sequence"/>
</dbReference>
<evidence type="ECO:0000313" key="3">
    <source>
        <dbReference type="Proteomes" id="UP000053732"/>
    </source>
</evidence>
<feature type="region of interest" description="Disordered" evidence="1">
    <location>
        <begin position="1"/>
        <end position="21"/>
    </location>
</feature>
<accession>A0A0G4PRJ8</accession>
<reference evidence="2 3" key="1">
    <citation type="journal article" date="2014" name="Nat. Commun.">
        <title>Multiple recent horizontal transfers of a large genomic region in cheese making fungi.</title>
        <authorList>
            <person name="Cheeseman K."/>
            <person name="Ropars J."/>
            <person name="Renault P."/>
            <person name="Dupont J."/>
            <person name="Gouzy J."/>
            <person name="Branca A."/>
            <person name="Abraham A.L."/>
            <person name="Ceppi M."/>
            <person name="Conseiller E."/>
            <person name="Debuchy R."/>
            <person name="Malagnac F."/>
            <person name="Goarin A."/>
            <person name="Silar P."/>
            <person name="Lacoste S."/>
            <person name="Sallet E."/>
            <person name="Bensimon A."/>
            <person name="Giraud T."/>
            <person name="Brygoo Y."/>
        </authorList>
    </citation>
    <scope>NUCLEOTIDE SEQUENCE [LARGE SCALE GENOMIC DNA]</scope>
    <source>
        <strain evidence="3">FM 013</strain>
    </source>
</reference>
<keyword evidence="3" id="KW-1185">Reference proteome</keyword>
<proteinExistence type="predicted"/>
<name>A0A0G4PRJ8_PENC3</name>
<dbReference type="EMBL" id="HG793165">
    <property type="protein sequence ID" value="CRL29054.1"/>
    <property type="molecule type" value="Genomic_DNA"/>
</dbReference>
<protein>
    <submittedName>
        <fullName evidence="2">Str. FM013</fullName>
    </submittedName>
</protein>
<organism evidence="2 3">
    <name type="scientific">Penicillium camemberti (strain FM 013)</name>
    <dbReference type="NCBI Taxonomy" id="1429867"/>
    <lineage>
        <taxon>Eukaryota</taxon>
        <taxon>Fungi</taxon>
        <taxon>Dikarya</taxon>
        <taxon>Ascomycota</taxon>
        <taxon>Pezizomycotina</taxon>
        <taxon>Eurotiomycetes</taxon>
        <taxon>Eurotiomycetidae</taxon>
        <taxon>Eurotiales</taxon>
        <taxon>Aspergillaceae</taxon>
        <taxon>Penicillium</taxon>
    </lineage>
</organism>
<dbReference type="AlphaFoldDB" id="A0A0G4PRJ8"/>
<feature type="compositionally biased region" description="Basic and acidic residues" evidence="1">
    <location>
        <begin position="58"/>
        <end position="73"/>
    </location>
</feature>
<feature type="region of interest" description="Disordered" evidence="1">
    <location>
        <begin position="48"/>
        <end position="73"/>
    </location>
</feature>
<evidence type="ECO:0000256" key="1">
    <source>
        <dbReference type="SAM" id="MobiDB-lite"/>
    </source>
</evidence>
<gene>
    <name evidence="2" type="ORF">PCAMFM013_S032g000090</name>
</gene>
<sequence length="73" mass="8216">MRKQGIHGTNPPHPNSGKPIRRTIHGSFLENLGALYAVDSRELPITGLFDRGGMFPRPDIENQRSRHTELDDP</sequence>